<evidence type="ECO:0000256" key="5">
    <source>
        <dbReference type="SAM" id="SignalP"/>
    </source>
</evidence>
<dbReference type="EMBL" id="MCOG01000137">
    <property type="protein sequence ID" value="ORY38297.1"/>
    <property type="molecule type" value="Genomic_DNA"/>
</dbReference>
<dbReference type="SUPFAM" id="SSF52058">
    <property type="entry name" value="L domain-like"/>
    <property type="match status" value="1"/>
</dbReference>
<feature type="region of interest" description="Disordered" evidence="3">
    <location>
        <begin position="503"/>
        <end position="522"/>
    </location>
</feature>
<feature type="region of interest" description="Disordered" evidence="3">
    <location>
        <begin position="321"/>
        <end position="371"/>
    </location>
</feature>
<dbReference type="Proteomes" id="UP000193920">
    <property type="component" value="Unassembled WGS sequence"/>
</dbReference>
<evidence type="ECO:0000256" key="3">
    <source>
        <dbReference type="SAM" id="MobiDB-lite"/>
    </source>
</evidence>
<keyword evidence="5" id="KW-0732">Signal</keyword>
<feature type="compositionally biased region" description="Polar residues" evidence="3">
    <location>
        <begin position="436"/>
        <end position="462"/>
    </location>
</feature>
<dbReference type="SMART" id="SM00326">
    <property type="entry name" value="SH3"/>
    <property type="match status" value="1"/>
</dbReference>
<keyword evidence="4" id="KW-0472">Membrane</keyword>
<dbReference type="AlphaFoldDB" id="A0A1Y2BUH7"/>
<feature type="compositionally biased region" description="Low complexity" evidence="3">
    <location>
        <begin position="506"/>
        <end position="517"/>
    </location>
</feature>
<feature type="compositionally biased region" description="Low complexity" evidence="3">
    <location>
        <begin position="354"/>
        <end position="370"/>
    </location>
</feature>
<dbReference type="Gene3D" id="3.80.10.10">
    <property type="entry name" value="Ribonuclease Inhibitor"/>
    <property type="match status" value="1"/>
</dbReference>
<feature type="region of interest" description="Disordered" evidence="3">
    <location>
        <begin position="435"/>
        <end position="483"/>
    </location>
</feature>
<evidence type="ECO:0000256" key="2">
    <source>
        <dbReference type="PROSITE-ProRule" id="PRU00192"/>
    </source>
</evidence>
<keyword evidence="4" id="KW-1133">Transmembrane helix</keyword>
<feature type="compositionally biased region" description="Polar residues" evidence="3">
    <location>
        <begin position="333"/>
        <end position="353"/>
    </location>
</feature>
<feature type="region of interest" description="Disordered" evidence="3">
    <location>
        <begin position="794"/>
        <end position="834"/>
    </location>
</feature>
<dbReference type="InterPro" id="IPR032675">
    <property type="entry name" value="LRR_dom_sf"/>
</dbReference>
<comment type="caution">
    <text evidence="7">The sequence shown here is derived from an EMBL/GenBank/DDBJ whole genome shotgun (WGS) entry which is preliminary data.</text>
</comment>
<accession>A0A1Y2BUH7</accession>
<feature type="transmembrane region" description="Helical" evidence="4">
    <location>
        <begin position="256"/>
        <end position="277"/>
    </location>
</feature>
<evidence type="ECO:0000256" key="1">
    <source>
        <dbReference type="ARBA" id="ARBA00022443"/>
    </source>
</evidence>
<proteinExistence type="predicted"/>
<keyword evidence="8" id="KW-1185">Reference proteome</keyword>
<dbReference type="InterPro" id="IPR001452">
    <property type="entry name" value="SH3_domain"/>
</dbReference>
<gene>
    <name evidence="7" type="ORF">LY90DRAFT_672623</name>
</gene>
<dbReference type="OrthoDB" id="5340910at2759"/>
<feature type="domain" description="SH3" evidence="6">
    <location>
        <begin position="608"/>
        <end position="669"/>
    </location>
</feature>
<feature type="compositionally biased region" description="Polar residues" evidence="3">
    <location>
        <begin position="813"/>
        <end position="823"/>
    </location>
</feature>
<evidence type="ECO:0000313" key="8">
    <source>
        <dbReference type="Proteomes" id="UP000193920"/>
    </source>
</evidence>
<feature type="compositionally biased region" description="Basic residues" evidence="3">
    <location>
        <begin position="798"/>
        <end position="812"/>
    </location>
</feature>
<feature type="compositionally biased region" description="Low complexity" evidence="3">
    <location>
        <begin position="757"/>
        <end position="770"/>
    </location>
</feature>
<dbReference type="CDD" id="cd00174">
    <property type="entry name" value="SH3"/>
    <property type="match status" value="1"/>
</dbReference>
<organism evidence="7 8">
    <name type="scientific">Neocallimastix californiae</name>
    <dbReference type="NCBI Taxonomy" id="1754190"/>
    <lineage>
        <taxon>Eukaryota</taxon>
        <taxon>Fungi</taxon>
        <taxon>Fungi incertae sedis</taxon>
        <taxon>Chytridiomycota</taxon>
        <taxon>Chytridiomycota incertae sedis</taxon>
        <taxon>Neocallimastigomycetes</taxon>
        <taxon>Neocallimastigales</taxon>
        <taxon>Neocallimastigaceae</taxon>
        <taxon>Neocallimastix</taxon>
    </lineage>
</organism>
<feature type="signal peptide" evidence="5">
    <location>
        <begin position="1"/>
        <end position="24"/>
    </location>
</feature>
<feature type="region of interest" description="Disordered" evidence="3">
    <location>
        <begin position="757"/>
        <end position="778"/>
    </location>
</feature>
<name>A0A1Y2BUH7_9FUNG</name>
<keyword evidence="4" id="KW-0812">Transmembrane</keyword>
<keyword evidence="1 2" id="KW-0728">SH3 domain</keyword>
<dbReference type="Gene3D" id="2.30.30.40">
    <property type="entry name" value="SH3 Domains"/>
    <property type="match status" value="1"/>
</dbReference>
<protein>
    <recommendedName>
        <fullName evidence="6">SH3 domain-containing protein</fullName>
    </recommendedName>
</protein>
<evidence type="ECO:0000313" key="7">
    <source>
        <dbReference type="EMBL" id="ORY38297.1"/>
    </source>
</evidence>
<dbReference type="InterPro" id="IPR036028">
    <property type="entry name" value="SH3-like_dom_sf"/>
</dbReference>
<feature type="chain" id="PRO_5012553516" description="SH3 domain-containing protein" evidence="5">
    <location>
        <begin position="25"/>
        <end position="952"/>
    </location>
</feature>
<evidence type="ECO:0000256" key="4">
    <source>
        <dbReference type="SAM" id="Phobius"/>
    </source>
</evidence>
<sequence length="952" mass="107248">MKRKSIINLYIYIILLLLIYEASGNVDCSKITMSNDGGQECLETCKQGVNSNECIQWRCNNFKEMLQGFNFIDSQLEYSKNIIINSQNCIAENISFVEYNERDIIEINLASKLSSGIINENVCALTNLEVLNISNNNLKGNNTVYGQLPGCLKELSNLKLIDISNNKFRGRIPFIGPQIKICEILNNNLCLFHEDKIPKICLDDPSTNELKLNETEYRRGDNVYFRLCENIFVDKNQNITSRIFNNRKNTNITTRILIYSGIFPLCSLVITTAVTIYGRIKSKFNKKDPNITTFSASISRLPNNFGNISNNNRHSLLTKSDLYNRPAPRPDNENSSLFNDQKRISSNPSNSFANTSLSSNTPSSPVISPNEIKNSNYRVIGSHYSLTMNPNQAIRFKNTLSMIQNNRNYITTSGTDTNNTPTSTISTQHLLKDKSGITNMNKKSTPAVSQGESSNQDMNKALSNVDDKNNGNPTPSKAKENLDQLLSSPQAKYYQINKNEHKREMSSPLLNSGPNSPQRVMSPLKSQKTYTPMQGMSSPNIYAKSPILSKSPVLMNKVNYSITKLPPSPSMSIPQLMSSQHQNLKISSPNINKINPQLGNRHSPNFTKKPRVRRVVYSFIADLPDEVPLIPGDEVIIHKVFDDGYAFGENISTGKFGVFPITSFHPDDQDISLEEMESSPSLNDIPFSQLSAGNIKSPSMTSPIITKPNSPSKFNNINNQDMTPTLMINKENIPGNTSSEPYLNSVNINNLYPINISQNSNSQNSNSQNSFTDEDDIDSLRRQSKIGYSAYMDQQKQKLMKKQAKQQARKNRLNSPSEDSFNGNERESYNKPLSPINISNNKLLNENVNKRIFEETQNTQYSSSQPSQFSQHSVNEIANSSFNSLSNSPLISNYKGILNKGINSESPSSIELQRMEDRRNKQIKLLNERLNKKDIGPEEKRYYLQLLQQLTN</sequence>
<dbReference type="PROSITE" id="PS50002">
    <property type="entry name" value="SH3"/>
    <property type="match status" value="1"/>
</dbReference>
<dbReference type="SUPFAM" id="SSF50044">
    <property type="entry name" value="SH3-domain"/>
    <property type="match status" value="1"/>
</dbReference>
<evidence type="ECO:0000259" key="6">
    <source>
        <dbReference type="PROSITE" id="PS50002"/>
    </source>
</evidence>
<reference evidence="7 8" key="1">
    <citation type="submission" date="2016-08" db="EMBL/GenBank/DDBJ databases">
        <title>A Parts List for Fungal Cellulosomes Revealed by Comparative Genomics.</title>
        <authorList>
            <consortium name="DOE Joint Genome Institute"/>
            <person name="Haitjema C.H."/>
            <person name="Gilmore S.P."/>
            <person name="Henske J.K."/>
            <person name="Solomon K.V."/>
            <person name="De Groot R."/>
            <person name="Kuo A."/>
            <person name="Mondo S.J."/>
            <person name="Salamov A.A."/>
            <person name="Labutti K."/>
            <person name="Zhao Z."/>
            <person name="Chiniquy J."/>
            <person name="Barry K."/>
            <person name="Brewer H.M."/>
            <person name="Purvine S.O."/>
            <person name="Wright A.T."/>
            <person name="Boxma B."/>
            <person name="Van Alen T."/>
            <person name="Hackstein J.H."/>
            <person name="Baker S.E."/>
            <person name="Grigoriev I.V."/>
            <person name="O'Malley M.A."/>
        </authorList>
    </citation>
    <scope>NUCLEOTIDE SEQUENCE [LARGE SCALE GENOMIC DNA]</scope>
    <source>
        <strain evidence="7 8">G1</strain>
    </source>
</reference>